<evidence type="ECO:0000256" key="1">
    <source>
        <dbReference type="SAM" id="MobiDB-lite"/>
    </source>
</evidence>
<organism evidence="2 3">
    <name type="scientific">Parastrongyloides trichosuri</name>
    <name type="common">Possum-specific nematode worm</name>
    <dbReference type="NCBI Taxonomy" id="131310"/>
    <lineage>
        <taxon>Eukaryota</taxon>
        <taxon>Metazoa</taxon>
        <taxon>Ecdysozoa</taxon>
        <taxon>Nematoda</taxon>
        <taxon>Chromadorea</taxon>
        <taxon>Rhabditida</taxon>
        <taxon>Tylenchina</taxon>
        <taxon>Panagrolaimomorpha</taxon>
        <taxon>Strongyloidoidea</taxon>
        <taxon>Strongyloididae</taxon>
        <taxon>Parastrongyloides</taxon>
    </lineage>
</organism>
<feature type="compositionally biased region" description="Basic and acidic residues" evidence="1">
    <location>
        <begin position="156"/>
        <end position="168"/>
    </location>
</feature>
<dbReference type="WBParaSite" id="PTRK_0000158000.1">
    <property type="protein sequence ID" value="PTRK_0000158000.1"/>
    <property type="gene ID" value="PTRK_0000158000"/>
</dbReference>
<evidence type="ECO:0000313" key="2">
    <source>
        <dbReference type="Proteomes" id="UP000038045"/>
    </source>
</evidence>
<dbReference type="AlphaFoldDB" id="A0A0N4Z3T7"/>
<sequence length="612" mass="64905">PPAGRRRGDREHLLRPGHPRSDGAADHQSGRPGDGDADRPGSAQGQGQEDRCRHVQQLRFRRHKRLCDLQEGRLTWPRLRPAAPPSLTGADRKIRAGEYEVPSGASLATVVGLLVDGKSVRHGRLGLHRREGDGHRLRTARGGGRLHQPPASGDAAGERPDHRLRRDQGAAAGARHPAVGAAQADAVEHLSDRRPAADAHRQSGRRGAEGRAEPAALGVRLLRRRRHGRPRLRPHLSGASAERGALARDRAPQGRPDGGGNRAGDSVGGRKDLAVPPPDGRPQGAGAVGLDDHARHSAGRGGRTRLQLRFGRGIPAPDRRRRLPGMGRCARQPLRQPGRPGRKGAGRGARRPVRHRLAGRPRRGRQMPRRRRAGLHPAAEPGRTAPPSGDAFSGRRGCDRAPGRQRQGRNRALRRVRLCAGDRSGSGQRQGGRSAVRGSAGQGRLAGRQRRQSDAGDERPQFTRRNGSPASGGTGAGRRRYDGRGALRQRPPVPHVPGGGCDDAGQRRLLRLQQCGRRALRFLQRGDLSGAGRDAGPAAVAADATGCAGTDGGGALRRLAEGYAHAGLDLGGQLFGVPVGQAHAAAGEGLADLGRVRRAVDAVGVARQVDPD</sequence>
<feature type="compositionally biased region" description="Basic residues" evidence="1">
    <location>
        <begin position="221"/>
        <end position="234"/>
    </location>
</feature>
<protein>
    <submittedName>
        <fullName evidence="3">Carbamoyl-phosphate synthase (glutamine-hydrolyzing)</fullName>
    </submittedName>
</protein>
<feature type="compositionally biased region" description="Low complexity" evidence="1">
    <location>
        <begin position="169"/>
        <end position="184"/>
    </location>
</feature>
<feature type="compositionally biased region" description="Low complexity" evidence="1">
    <location>
        <begin position="421"/>
        <end position="446"/>
    </location>
</feature>
<feature type="compositionally biased region" description="Basic residues" evidence="1">
    <location>
        <begin position="406"/>
        <end position="417"/>
    </location>
</feature>
<feature type="compositionally biased region" description="Basic and acidic residues" evidence="1">
    <location>
        <begin position="451"/>
        <end position="461"/>
    </location>
</feature>
<feature type="compositionally biased region" description="Basic and acidic residues" evidence="1">
    <location>
        <begin position="186"/>
        <end position="212"/>
    </location>
</feature>
<accession>A0A0N4Z3T7</accession>
<dbReference type="Proteomes" id="UP000038045">
    <property type="component" value="Unplaced"/>
</dbReference>
<feature type="compositionally biased region" description="Basic residues" evidence="1">
    <location>
        <begin position="340"/>
        <end position="374"/>
    </location>
</feature>
<name>A0A0N4Z3T7_PARTI</name>
<feature type="compositionally biased region" description="Basic and acidic residues" evidence="1">
    <location>
        <begin position="1"/>
        <end position="39"/>
    </location>
</feature>
<reference evidence="3" key="1">
    <citation type="submission" date="2017-02" db="UniProtKB">
        <authorList>
            <consortium name="WormBaseParasite"/>
        </authorList>
    </citation>
    <scope>IDENTIFICATION</scope>
</reference>
<feature type="region of interest" description="Disordered" evidence="1">
    <location>
        <begin position="129"/>
        <end position="504"/>
    </location>
</feature>
<evidence type="ECO:0000313" key="3">
    <source>
        <dbReference type="WBParaSite" id="PTRK_0000158000.1"/>
    </source>
</evidence>
<keyword evidence="2" id="KW-1185">Reference proteome</keyword>
<feature type="region of interest" description="Disordered" evidence="1">
    <location>
        <begin position="1"/>
        <end position="53"/>
    </location>
</feature>
<proteinExistence type="predicted"/>